<dbReference type="AlphaFoldDB" id="A0A8B9P0N0"/>
<keyword evidence="2" id="KW-1185">Reference proteome</keyword>
<protein>
    <submittedName>
        <fullName evidence="1">Uncharacterized protein</fullName>
    </submittedName>
</protein>
<name>A0A8B9P0N0_APTOW</name>
<proteinExistence type="predicted"/>
<reference evidence="1" key="2">
    <citation type="submission" date="2025-09" db="UniProtKB">
        <authorList>
            <consortium name="Ensembl"/>
        </authorList>
    </citation>
    <scope>IDENTIFICATION</scope>
</reference>
<accession>A0A8B9P0N0</accession>
<dbReference type="InterPro" id="IPR011989">
    <property type="entry name" value="ARM-like"/>
</dbReference>
<dbReference type="Ensembl" id="ENSAOWT00000005953.1">
    <property type="protein sequence ID" value="ENSAOWP00000005236.1"/>
    <property type="gene ID" value="ENSAOWG00000003613.1"/>
</dbReference>
<evidence type="ECO:0000313" key="1">
    <source>
        <dbReference type="Ensembl" id="ENSAOWP00000005236.1"/>
    </source>
</evidence>
<dbReference type="Proteomes" id="UP000694424">
    <property type="component" value="Unplaced"/>
</dbReference>
<sequence>MYSTLKMSLMAFCEEFKEKCPICVPCGLKLAEKTQTAIVRHFGLQILEHVVK</sequence>
<dbReference type="Gene3D" id="1.25.10.10">
    <property type="entry name" value="Leucine-rich Repeat Variant"/>
    <property type="match status" value="1"/>
</dbReference>
<reference evidence="1" key="1">
    <citation type="submission" date="2025-08" db="UniProtKB">
        <authorList>
            <consortium name="Ensembl"/>
        </authorList>
    </citation>
    <scope>IDENTIFICATION</scope>
</reference>
<organism evidence="1 2">
    <name type="scientific">Apteryx owenii</name>
    <name type="common">Little spotted kiwi</name>
    <dbReference type="NCBI Taxonomy" id="8824"/>
    <lineage>
        <taxon>Eukaryota</taxon>
        <taxon>Metazoa</taxon>
        <taxon>Chordata</taxon>
        <taxon>Craniata</taxon>
        <taxon>Vertebrata</taxon>
        <taxon>Euteleostomi</taxon>
        <taxon>Archelosauria</taxon>
        <taxon>Archosauria</taxon>
        <taxon>Dinosauria</taxon>
        <taxon>Saurischia</taxon>
        <taxon>Theropoda</taxon>
        <taxon>Coelurosauria</taxon>
        <taxon>Aves</taxon>
        <taxon>Palaeognathae</taxon>
        <taxon>Apterygiformes</taxon>
        <taxon>Apterygidae</taxon>
        <taxon>Apteryx</taxon>
    </lineage>
</organism>
<evidence type="ECO:0000313" key="2">
    <source>
        <dbReference type="Proteomes" id="UP000694424"/>
    </source>
</evidence>